<dbReference type="InterPro" id="IPR037069">
    <property type="entry name" value="AcylCoA_DH/ox_N_sf"/>
</dbReference>
<evidence type="ECO:0000313" key="3">
    <source>
        <dbReference type="EMBL" id="MFC6762949.1"/>
    </source>
</evidence>
<dbReference type="InterPro" id="IPR009100">
    <property type="entry name" value="AcylCoA_DH/oxidase_NM_dom_sf"/>
</dbReference>
<accession>A0ABW2BB19</accession>
<gene>
    <name evidence="3" type="ORF">ACFQFQ_30500</name>
</gene>
<protein>
    <submittedName>
        <fullName evidence="3">Acyl-CoA dehydrogenase family protein</fullName>
    </submittedName>
</protein>
<feature type="domain" description="Acyl-CoA dehydrogenase/oxidase N-terminal" evidence="2">
    <location>
        <begin position="7"/>
        <end position="63"/>
    </location>
</feature>
<evidence type="ECO:0000313" key="4">
    <source>
        <dbReference type="Proteomes" id="UP001596353"/>
    </source>
</evidence>
<dbReference type="InterPro" id="IPR013786">
    <property type="entry name" value="AcylCoA_DH/ox_N"/>
</dbReference>
<proteinExistence type="predicted"/>
<dbReference type="SUPFAM" id="SSF56645">
    <property type="entry name" value="Acyl-CoA dehydrogenase NM domain-like"/>
    <property type="match status" value="1"/>
</dbReference>
<feature type="compositionally biased region" description="Low complexity" evidence="1">
    <location>
        <begin position="109"/>
        <end position="125"/>
    </location>
</feature>
<evidence type="ECO:0000259" key="2">
    <source>
        <dbReference type="Pfam" id="PF02771"/>
    </source>
</evidence>
<dbReference type="Proteomes" id="UP001596353">
    <property type="component" value="Unassembled WGS sequence"/>
</dbReference>
<feature type="compositionally biased region" description="Basic and acidic residues" evidence="1">
    <location>
        <begin position="81"/>
        <end position="104"/>
    </location>
</feature>
<keyword evidence="4" id="KW-1185">Reference proteome</keyword>
<dbReference type="EMBL" id="JBHSWG010000007">
    <property type="protein sequence ID" value="MFC6762949.1"/>
    <property type="molecule type" value="Genomic_DNA"/>
</dbReference>
<dbReference type="Pfam" id="PF02771">
    <property type="entry name" value="Acyl-CoA_dh_N"/>
    <property type="match status" value="1"/>
</dbReference>
<feature type="region of interest" description="Disordered" evidence="1">
    <location>
        <begin position="62"/>
        <end position="133"/>
    </location>
</feature>
<comment type="caution">
    <text evidence="3">The sequence shown here is derived from an EMBL/GenBank/DDBJ whole genome shotgun (WGS) entry which is preliminary data.</text>
</comment>
<organism evidence="3 4">
    <name type="scientific">Sulfitobacter porphyrae</name>
    <dbReference type="NCBI Taxonomy" id="1246864"/>
    <lineage>
        <taxon>Bacteria</taxon>
        <taxon>Pseudomonadati</taxon>
        <taxon>Pseudomonadota</taxon>
        <taxon>Alphaproteobacteria</taxon>
        <taxon>Rhodobacterales</taxon>
        <taxon>Roseobacteraceae</taxon>
        <taxon>Sulfitobacter</taxon>
    </lineage>
</organism>
<dbReference type="Gene3D" id="1.10.540.10">
    <property type="entry name" value="Acyl-CoA dehydrogenase/oxidase, N-terminal domain"/>
    <property type="match status" value="1"/>
</dbReference>
<name>A0ABW2BB19_9RHOB</name>
<reference evidence="4" key="1">
    <citation type="journal article" date="2019" name="Int. J. Syst. Evol. Microbiol.">
        <title>The Global Catalogue of Microorganisms (GCM) 10K type strain sequencing project: providing services to taxonomists for standard genome sequencing and annotation.</title>
        <authorList>
            <consortium name="The Broad Institute Genomics Platform"/>
            <consortium name="The Broad Institute Genome Sequencing Center for Infectious Disease"/>
            <person name="Wu L."/>
            <person name="Ma J."/>
        </authorList>
    </citation>
    <scope>NUCLEOTIDE SEQUENCE [LARGE SCALE GENOMIC DNA]</scope>
    <source>
        <strain evidence="4">CCUG 66188</strain>
    </source>
</reference>
<sequence>MEFTLNDEQRQIYEYGGQLAQKYDNAYWLDHARKHEFPQEMFKQIADDGFLGIMVPEEYGGVTWHDRNGPVHGRHRQSRHSASDDGGRADHVAGPHRQPRERIPQEGTAAAPPAVVISSSVSRSPNRGPDPTR</sequence>
<evidence type="ECO:0000256" key="1">
    <source>
        <dbReference type="SAM" id="MobiDB-lite"/>
    </source>
</evidence>